<evidence type="ECO:0000256" key="1">
    <source>
        <dbReference type="SAM" id="SignalP"/>
    </source>
</evidence>
<evidence type="ECO:0000313" key="3">
    <source>
        <dbReference type="Proteomes" id="UP000002209"/>
    </source>
</evidence>
<name>C1AAM2_GEMAT</name>
<reference evidence="3" key="1">
    <citation type="submission" date="2006-03" db="EMBL/GenBank/DDBJ databases">
        <title>Complete genome sequence of Gemmatimonas aurantiaca T-27 that represents a novel phylum Gemmatimonadetes.</title>
        <authorList>
            <person name="Takasaki K."/>
            <person name="Ichikawa N."/>
            <person name="Miura H."/>
            <person name="Matsushita S."/>
            <person name="Watanabe Y."/>
            <person name="Oguchi A."/>
            <person name="Ankai A."/>
            <person name="Yashiro I."/>
            <person name="Takahashi M."/>
            <person name="Terui Y."/>
            <person name="Fukui S."/>
            <person name="Yokoyama H."/>
            <person name="Tanikawa S."/>
            <person name="Hanada S."/>
            <person name="Kamagata Y."/>
            <person name="Fujita N."/>
        </authorList>
    </citation>
    <scope>NUCLEOTIDE SEQUENCE [LARGE SCALE GENOMIC DNA]</scope>
    <source>
        <strain evidence="3">T-27 / DSM 14586 / JCM 11422 / NBRC 100505</strain>
    </source>
</reference>
<dbReference type="Proteomes" id="UP000002209">
    <property type="component" value="Chromosome"/>
</dbReference>
<dbReference type="HOGENOM" id="CLU_1592186_0_0_0"/>
<dbReference type="KEGG" id="gau:GAU_2778"/>
<gene>
    <name evidence="2" type="ordered locus">GAU_2778</name>
</gene>
<dbReference type="EMBL" id="AP009153">
    <property type="protein sequence ID" value="BAH39820.1"/>
    <property type="molecule type" value="Genomic_DNA"/>
</dbReference>
<dbReference type="AlphaFoldDB" id="C1AAM2"/>
<keyword evidence="1" id="KW-0732">Signal</keyword>
<accession>C1AAM2</accession>
<dbReference type="PROSITE" id="PS51257">
    <property type="entry name" value="PROKAR_LIPOPROTEIN"/>
    <property type="match status" value="1"/>
</dbReference>
<sequence length="167" mass="18436">MTRRLMRALRRQHFLVRALPVATLLAACGGSDATNPTVTPPALQVAGMVVEDVGTGEVMFSHDAHWHGFPVVNVGGRRELRVYFITQGRAADDHDVPPRSEWQSLESRTDYSVPVVIEDPTRARWEGDRRGGTLTGQAAGASRMTFRVLRGSTTIWEAPSLNFTVRP</sequence>
<feature type="signal peptide" evidence="1">
    <location>
        <begin position="1"/>
        <end position="33"/>
    </location>
</feature>
<keyword evidence="3" id="KW-1185">Reference proteome</keyword>
<organism evidence="2 3">
    <name type="scientific">Gemmatimonas aurantiaca (strain DSM 14586 / JCM 11422 / NBRC 100505 / T-27)</name>
    <dbReference type="NCBI Taxonomy" id="379066"/>
    <lineage>
        <taxon>Bacteria</taxon>
        <taxon>Pseudomonadati</taxon>
        <taxon>Gemmatimonadota</taxon>
        <taxon>Gemmatimonadia</taxon>
        <taxon>Gemmatimonadales</taxon>
        <taxon>Gemmatimonadaceae</taxon>
        <taxon>Gemmatimonas</taxon>
    </lineage>
</organism>
<proteinExistence type="predicted"/>
<evidence type="ECO:0000313" key="2">
    <source>
        <dbReference type="EMBL" id="BAH39820.1"/>
    </source>
</evidence>
<dbReference type="RefSeq" id="WP_015894589.1">
    <property type="nucleotide sequence ID" value="NC_012489.1"/>
</dbReference>
<feature type="chain" id="PRO_5002904192" evidence="1">
    <location>
        <begin position="34"/>
        <end position="167"/>
    </location>
</feature>
<dbReference type="STRING" id="379066.GAU_2778"/>
<protein>
    <submittedName>
        <fullName evidence="2">Uncharacterized protein</fullName>
    </submittedName>
</protein>